<feature type="compositionally biased region" description="Basic and acidic residues" evidence="2">
    <location>
        <begin position="354"/>
        <end position="363"/>
    </location>
</feature>
<gene>
    <name evidence="3" type="ORF">BOTBODRAFT_64107</name>
</gene>
<dbReference type="AlphaFoldDB" id="A0A067MPJ9"/>
<evidence type="ECO:0000256" key="1">
    <source>
        <dbReference type="ARBA" id="ARBA00009207"/>
    </source>
</evidence>
<dbReference type="GO" id="GO:0005634">
    <property type="term" value="C:nucleus"/>
    <property type="evidence" value="ECO:0007669"/>
    <property type="project" value="TreeGrafter"/>
</dbReference>
<dbReference type="GO" id="GO:0019888">
    <property type="term" value="F:protein phosphatase regulator activity"/>
    <property type="evidence" value="ECO:0007669"/>
    <property type="project" value="InterPro"/>
</dbReference>
<evidence type="ECO:0000313" key="4">
    <source>
        <dbReference type="Proteomes" id="UP000027195"/>
    </source>
</evidence>
<dbReference type="HOGENOM" id="CLU_056027_0_0_1"/>
<dbReference type="STRING" id="930990.A0A067MPJ9"/>
<dbReference type="PANTHER" id="PTHR16487">
    <property type="entry name" value="PPP4R2-RELATED PROTEIN"/>
    <property type="match status" value="1"/>
</dbReference>
<evidence type="ECO:0000256" key="2">
    <source>
        <dbReference type="SAM" id="MobiDB-lite"/>
    </source>
</evidence>
<dbReference type="Proteomes" id="UP000027195">
    <property type="component" value="Unassembled WGS sequence"/>
</dbReference>
<dbReference type="Pfam" id="PF09184">
    <property type="entry name" value="PPP4R2"/>
    <property type="match status" value="1"/>
</dbReference>
<feature type="compositionally biased region" description="Polar residues" evidence="2">
    <location>
        <begin position="398"/>
        <end position="409"/>
    </location>
</feature>
<organism evidence="3 4">
    <name type="scientific">Botryobasidium botryosum (strain FD-172 SS1)</name>
    <dbReference type="NCBI Taxonomy" id="930990"/>
    <lineage>
        <taxon>Eukaryota</taxon>
        <taxon>Fungi</taxon>
        <taxon>Dikarya</taxon>
        <taxon>Basidiomycota</taxon>
        <taxon>Agaricomycotina</taxon>
        <taxon>Agaricomycetes</taxon>
        <taxon>Cantharellales</taxon>
        <taxon>Botryobasidiaceae</taxon>
        <taxon>Botryobasidium</taxon>
    </lineage>
</organism>
<dbReference type="InterPro" id="IPR015267">
    <property type="entry name" value="PPP4R2"/>
</dbReference>
<keyword evidence="4" id="KW-1185">Reference proteome</keyword>
<comment type="similarity">
    <text evidence="1">Belongs to the PPP4R2 family.</text>
</comment>
<name>A0A067MPJ9_BOTB1</name>
<sequence length="409" mass="43513">MATEADSAPLNGDIALRPGFEWKPEYDDCMQRAADANMPILEWHALRDALKFKIHSNVSQYLIEPPPGPSTPTRSVVPASLVSESPLSMTTASAFQPAPTPSGSQMLIIPPFPPRTFVSEDSCKTQNSRMEPSEARETEAKVLALMDEFDEDFPFTIQRVCELAIRPRTHYKSVGKYLRALERTLLVTSGWDQYEFDTYALDDPRINPGAATSSDALRHATTPLFSPIPFLSKGEAPPSPLSLDTLDTVRPALVGVGGDDTGTVGDASEMVQPPPLNLGLGLVDEMDNLAEGANHMAEYPTAISSTTTLPDLAPGTTGAGVGAAVTPGGALGLSLTERFTRSRTPEPSPARVAEGVEKEKQEGADLDVSASTSAGAAESVKAEERNADDMVLDEPMVGSTSANDKINGS</sequence>
<dbReference type="EMBL" id="KL198023">
    <property type="protein sequence ID" value="KDQ17678.1"/>
    <property type="molecule type" value="Genomic_DNA"/>
</dbReference>
<dbReference type="InParanoid" id="A0A067MPJ9"/>
<dbReference type="PANTHER" id="PTHR16487:SF0">
    <property type="entry name" value="PROTEIN PHOSPHATASE 4 REGULATORY SUBUNIT 2-RELATED"/>
    <property type="match status" value="1"/>
</dbReference>
<feature type="region of interest" description="Disordered" evidence="2">
    <location>
        <begin position="340"/>
        <end position="409"/>
    </location>
</feature>
<proteinExistence type="inferred from homology"/>
<dbReference type="GO" id="GO:0030289">
    <property type="term" value="C:protein phosphatase 4 complex"/>
    <property type="evidence" value="ECO:0007669"/>
    <property type="project" value="InterPro"/>
</dbReference>
<dbReference type="GO" id="GO:0005737">
    <property type="term" value="C:cytoplasm"/>
    <property type="evidence" value="ECO:0007669"/>
    <property type="project" value="TreeGrafter"/>
</dbReference>
<protein>
    <recommendedName>
        <fullName evidence="5">PPP4R2-domain-containing protein</fullName>
    </recommendedName>
</protein>
<evidence type="ECO:0008006" key="5">
    <source>
        <dbReference type="Google" id="ProtNLM"/>
    </source>
</evidence>
<dbReference type="OrthoDB" id="341898at2759"/>
<reference evidence="4" key="1">
    <citation type="journal article" date="2014" name="Proc. Natl. Acad. Sci. U.S.A.">
        <title>Extensive sampling of basidiomycete genomes demonstrates inadequacy of the white-rot/brown-rot paradigm for wood decay fungi.</title>
        <authorList>
            <person name="Riley R."/>
            <person name="Salamov A.A."/>
            <person name="Brown D.W."/>
            <person name="Nagy L.G."/>
            <person name="Floudas D."/>
            <person name="Held B.W."/>
            <person name="Levasseur A."/>
            <person name="Lombard V."/>
            <person name="Morin E."/>
            <person name="Otillar R."/>
            <person name="Lindquist E.A."/>
            <person name="Sun H."/>
            <person name="LaButti K.M."/>
            <person name="Schmutz J."/>
            <person name="Jabbour D."/>
            <person name="Luo H."/>
            <person name="Baker S.E."/>
            <person name="Pisabarro A.G."/>
            <person name="Walton J.D."/>
            <person name="Blanchette R.A."/>
            <person name="Henrissat B."/>
            <person name="Martin F."/>
            <person name="Cullen D."/>
            <person name="Hibbett D.S."/>
            <person name="Grigoriev I.V."/>
        </authorList>
    </citation>
    <scope>NUCLEOTIDE SEQUENCE [LARGE SCALE GENOMIC DNA]</scope>
    <source>
        <strain evidence="4">FD-172 SS1</strain>
    </source>
</reference>
<accession>A0A067MPJ9</accession>
<evidence type="ECO:0000313" key="3">
    <source>
        <dbReference type="EMBL" id="KDQ17678.1"/>
    </source>
</evidence>